<dbReference type="GO" id="GO:0005634">
    <property type="term" value="C:nucleus"/>
    <property type="evidence" value="ECO:0007669"/>
    <property type="project" value="UniProtKB-SubCell"/>
</dbReference>
<feature type="compositionally biased region" description="Polar residues" evidence="5">
    <location>
        <begin position="644"/>
        <end position="654"/>
    </location>
</feature>
<feature type="compositionally biased region" description="Low complexity" evidence="5">
    <location>
        <begin position="175"/>
        <end position="189"/>
    </location>
</feature>
<organism evidence="7 8">
    <name type="scientific">Miscanthus lutarioriparius</name>
    <dbReference type="NCBI Taxonomy" id="422564"/>
    <lineage>
        <taxon>Eukaryota</taxon>
        <taxon>Viridiplantae</taxon>
        <taxon>Streptophyta</taxon>
        <taxon>Embryophyta</taxon>
        <taxon>Tracheophyta</taxon>
        <taxon>Spermatophyta</taxon>
        <taxon>Magnoliopsida</taxon>
        <taxon>Liliopsida</taxon>
        <taxon>Poales</taxon>
        <taxon>Poaceae</taxon>
        <taxon>PACMAD clade</taxon>
        <taxon>Panicoideae</taxon>
        <taxon>Andropogonodae</taxon>
        <taxon>Andropogoneae</taxon>
        <taxon>Saccharinae</taxon>
        <taxon>Miscanthus</taxon>
    </lineage>
</organism>
<dbReference type="InterPro" id="IPR036420">
    <property type="entry name" value="BRCT_dom_sf"/>
</dbReference>
<keyword evidence="3" id="KW-0539">Nucleus</keyword>
<feature type="compositionally biased region" description="Polar residues" evidence="5">
    <location>
        <begin position="139"/>
        <end position="151"/>
    </location>
</feature>
<proteinExistence type="predicted"/>
<dbReference type="SUPFAM" id="SSF52113">
    <property type="entry name" value="BRCT domain"/>
    <property type="match status" value="1"/>
</dbReference>
<feature type="compositionally biased region" description="Acidic residues" evidence="5">
    <location>
        <begin position="154"/>
        <end position="165"/>
    </location>
</feature>
<dbReference type="PROSITE" id="PS50172">
    <property type="entry name" value="BRCT"/>
    <property type="match status" value="1"/>
</dbReference>
<evidence type="ECO:0000313" key="7">
    <source>
        <dbReference type="EMBL" id="CAD6234975.1"/>
    </source>
</evidence>
<comment type="subcellular location">
    <subcellularLocation>
        <location evidence="1">Nucleus</location>
    </subcellularLocation>
</comment>
<gene>
    <name evidence="7" type="ORF">NCGR_LOCUS23352</name>
</gene>
<feature type="region of interest" description="Disordered" evidence="5">
    <location>
        <begin position="1"/>
        <end position="111"/>
    </location>
</feature>
<dbReference type="EMBL" id="CAJGYO010000006">
    <property type="protein sequence ID" value="CAD6234975.1"/>
    <property type="molecule type" value="Genomic_DNA"/>
</dbReference>
<feature type="compositionally biased region" description="Basic and acidic residues" evidence="5">
    <location>
        <begin position="44"/>
        <end position="62"/>
    </location>
</feature>
<dbReference type="GO" id="GO:0006974">
    <property type="term" value="P:DNA damage response"/>
    <property type="evidence" value="ECO:0007669"/>
    <property type="project" value="UniProtKB-KW"/>
</dbReference>
<comment type="caution">
    <text evidence="7">The sequence shown here is derived from an EMBL/GenBank/DDBJ whole genome shotgun (WGS) entry which is preliminary data.</text>
</comment>
<feature type="domain" description="BRCT" evidence="6">
    <location>
        <begin position="655"/>
        <end position="744"/>
    </location>
</feature>
<dbReference type="Gene3D" id="3.40.50.10190">
    <property type="entry name" value="BRCT domain"/>
    <property type="match status" value="1"/>
</dbReference>
<dbReference type="AlphaFoldDB" id="A0A811P8Z6"/>
<feature type="region of interest" description="Disordered" evidence="5">
    <location>
        <begin position="139"/>
        <end position="202"/>
    </location>
</feature>
<evidence type="ECO:0000313" key="8">
    <source>
        <dbReference type="Proteomes" id="UP000604825"/>
    </source>
</evidence>
<dbReference type="InterPro" id="IPR001357">
    <property type="entry name" value="BRCT_dom"/>
</dbReference>
<evidence type="ECO:0000259" key="6">
    <source>
        <dbReference type="PROSITE" id="PS50172"/>
    </source>
</evidence>
<dbReference type="SMART" id="SM00292">
    <property type="entry name" value="BRCT"/>
    <property type="match status" value="1"/>
</dbReference>
<evidence type="ECO:0000256" key="4">
    <source>
        <dbReference type="SAM" id="Coils"/>
    </source>
</evidence>
<keyword evidence="4" id="KW-0175">Coiled coil</keyword>
<accession>A0A811P8Z6</accession>
<feature type="compositionally biased region" description="Basic and acidic residues" evidence="5">
    <location>
        <begin position="1"/>
        <end position="10"/>
    </location>
</feature>
<feature type="coiled-coil region" evidence="4">
    <location>
        <begin position="212"/>
        <end position="246"/>
    </location>
</feature>
<evidence type="ECO:0000256" key="2">
    <source>
        <dbReference type="ARBA" id="ARBA00022763"/>
    </source>
</evidence>
<reference evidence="7" key="1">
    <citation type="submission" date="2020-10" db="EMBL/GenBank/DDBJ databases">
        <authorList>
            <person name="Han B."/>
            <person name="Lu T."/>
            <person name="Zhao Q."/>
            <person name="Huang X."/>
            <person name="Zhao Y."/>
        </authorList>
    </citation>
    <scope>NUCLEOTIDE SEQUENCE</scope>
</reference>
<evidence type="ECO:0000256" key="1">
    <source>
        <dbReference type="ARBA" id="ARBA00004123"/>
    </source>
</evidence>
<feature type="region of interest" description="Disordered" evidence="5">
    <location>
        <begin position="514"/>
        <end position="607"/>
    </location>
</feature>
<dbReference type="Pfam" id="PF16770">
    <property type="entry name" value="RTT107_BRCT_5"/>
    <property type="match status" value="1"/>
</dbReference>
<dbReference type="CDD" id="cd17744">
    <property type="entry name" value="BRCT_MDC1_rpt1"/>
    <property type="match status" value="1"/>
</dbReference>
<dbReference type="OrthoDB" id="342264at2759"/>
<dbReference type="InterPro" id="IPR051579">
    <property type="entry name" value="DDR_Transcriptional_Reg"/>
</dbReference>
<feature type="region of interest" description="Disordered" evidence="5">
    <location>
        <begin position="630"/>
        <end position="659"/>
    </location>
</feature>
<feature type="compositionally biased region" description="Low complexity" evidence="5">
    <location>
        <begin position="633"/>
        <end position="642"/>
    </location>
</feature>
<keyword evidence="2" id="KW-0227">DNA damage</keyword>
<evidence type="ECO:0000256" key="5">
    <source>
        <dbReference type="SAM" id="MobiDB-lite"/>
    </source>
</evidence>
<dbReference type="PANTHER" id="PTHR23196:SF23">
    <property type="entry name" value="OS01G0939300 PROTEIN"/>
    <property type="match status" value="1"/>
</dbReference>
<keyword evidence="8" id="KW-1185">Reference proteome</keyword>
<sequence length="826" mass="90669">MDGYDADPRSDPAGSRWGHLPFVFLGGTSPRKQPPSTRFGGGGDGREGPRHIEKVAGGDRVPRGHRGRASASAVDGGGRARRRRRRGAVPQVDDDIVNPMHATPVGHIPGHPEWKKLKDGWPPYLDDLDRMFAGNAVDGSTSFCPSQSNTVDGESSDDDSNDEHDDQLTPLSVGTKRASSTSTTASSPSKRSKSPAVRTMDAHMKEHNEISRQRLERMTTMWQERNQKIEDNSKALERKVELVLQLARQCGATEETPAEWMAVLKIVQNCYENDLDEFISDWMEAEDDDDAFLYGMYQYAYHIDKHLSRFCLPTSASNHSLGTMSTARVQGRLDYLNSQEPGDESQATAIDIVERLLVEDDIGTSQKMSAEPMSGTKSASILGTKVAQCLAKRGDCRSPLQKTDIFDWADASSNDECTAIMISRKKQRIHANTQAKNLTSQRYGGSGSTTIVGSILECNGGDSGLSSFKKPEPLGSTDDLYDAYDIGPCTEMAAEAMEALSNASTVNHVVRENAHPESSVLRTNLGKESKANKICSEPPIQKRIGGSSRSVKKNPSKSKDKKGPKQMAGKAKGSMGGITIEGDTNREVSEGIKGSGPSDSNIVGSDAVIHPKRKRTYTFISRSSKVQFNKAGSSTTLSSKSTGVADSSTTNQTSRQRRNMSKVHVLLSQSMDKETIKMQTKILIYFGLPVATTISEATHFVAEKFARTRNMLEAIAMGIPVVTPSWLQCCSEARCFIDEKKYIMRDMKKEKELGFSMHVSLSRACKKPLLQGRRVLITPNAKPSKELLKNLVVAAHGQVWKFFDSELLLNGIVTQRLEFARYSLFP</sequence>
<protein>
    <recommendedName>
        <fullName evidence="6">BRCT domain-containing protein</fullName>
    </recommendedName>
</protein>
<evidence type="ECO:0000256" key="3">
    <source>
        <dbReference type="ARBA" id="ARBA00023242"/>
    </source>
</evidence>
<name>A0A811P8Z6_9POAL</name>
<dbReference type="PANTHER" id="PTHR23196">
    <property type="entry name" value="PAX TRANSCRIPTION ACTIVATION DOMAIN INTERACTING PROTEIN"/>
    <property type="match status" value="1"/>
</dbReference>
<dbReference type="Proteomes" id="UP000604825">
    <property type="component" value="Unassembled WGS sequence"/>
</dbReference>